<accession>A0AAQ3TWS0</accession>
<dbReference type="EMBL" id="CP144750">
    <property type="protein sequence ID" value="WVZ81734.1"/>
    <property type="molecule type" value="Genomic_DNA"/>
</dbReference>
<feature type="region of interest" description="Disordered" evidence="1">
    <location>
        <begin position="1"/>
        <end position="56"/>
    </location>
</feature>
<proteinExistence type="predicted"/>
<feature type="region of interest" description="Disordered" evidence="1">
    <location>
        <begin position="164"/>
        <end position="184"/>
    </location>
</feature>
<name>A0AAQ3TWS0_PASNO</name>
<gene>
    <name evidence="2" type="ORF">U9M48_029076</name>
</gene>
<reference evidence="2 3" key="1">
    <citation type="submission" date="2024-02" db="EMBL/GenBank/DDBJ databases">
        <title>High-quality chromosome-scale genome assembly of Pensacola bahiagrass (Paspalum notatum Flugge var. saurae).</title>
        <authorList>
            <person name="Vega J.M."/>
            <person name="Podio M."/>
            <person name="Orjuela J."/>
            <person name="Siena L.A."/>
            <person name="Pessino S.C."/>
            <person name="Combes M.C."/>
            <person name="Mariac C."/>
            <person name="Albertini E."/>
            <person name="Pupilli F."/>
            <person name="Ortiz J.P.A."/>
            <person name="Leblanc O."/>
        </authorList>
    </citation>
    <scope>NUCLEOTIDE SEQUENCE [LARGE SCALE GENOMIC DNA]</scope>
    <source>
        <strain evidence="2">R1</strain>
        <tissue evidence="2">Leaf</tissue>
    </source>
</reference>
<protein>
    <submittedName>
        <fullName evidence="2">Uncharacterized protein</fullName>
    </submittedName>
</protein>
<sequence>MEREREVPGGRALDRGEREATQEGRTAHSPRRRRSGPRRPLTSSRSNRAAAPFLLGGEWDETRRDAAAVLRFPPSIPRLLAPTPAPLPPRAPLRSVRSSIATPPRWVAALLHRIGQQAYQAEREREVSGELAADRGEREARRGAASQGIVGLAVDALAPVPLTPRRSVPRRMGQDCDGSPNHIVGEEDEKMVNVTYQDCDVIKFLSGYATETCVI</sequence>
<feature type="compositionally biased region" description="Basic residues" evidence="1">
    <location>
        <begin position="28"/>
        <end position="37"/>
    </location>
</feature>
<dbReference type="Proteomes" id="UP001341281">
    <property type="component" value="Chromosome 06"/>
</dbReference>
<keyword evidence="3" id="KW-1185">Reference proteome</keyword>
<organism evidence="2 3">
    <name type="scientific">Paspalum notatum var. saurae</name>
    <dbReference type="NCBI Taxonomy" id="547442"/>
    <lineage>
        <taxon>Eukaryota</taxon>
        <taxon>Viridiplantae</taxon>
        <taxon>Streptophyta</taxon>
        <taxon>Embryophyta</taxon>
        <taxon>Tracheophyta</taxon>
        <taxon>Spermatophyta</taxon>
        <taxon>Magnoliopsida</taxon>
        <taxon>Liliopsida</taxon>
        <taxon>Poales</taxon>
        <taxon>Poaceae</taxon>
        <taxon>PACMAD clade</taxon>
        <taxon>Panicoideae</taxon>
        <taxon>Andropogonodae</taxon>
        <taxon>Paspaleae</taxon>
        <taxon>Paspalinae</taxon>
        <taxon>Paspalum</taxon>
    </lineage>
</organism>
<evidence type="ECO:0000256" key="1">
    <source>
        <dbReference type="SAM" id="MobiDB-lite"/>
    </source>
</evidence>
<feature type="compositionally biased region" description="Basic and acidic residues" evidence="1">
    <location>
        <begin position="1"/>
        <end position="26"/>
    </location>
</feature>
<evidence type="ECO:0000313" key="2">
    <source>
        <dbReference type="EMBL" id="WVZ81734.1"/>
    </source>
</evidence>
<dbReference type="AlphaFoldDB" id="A0AAQ3TWS0"/>
<evidence type="ECO:0000313" key="3">
    <source>
        <dbReference type="Proteomes" id="UP001341281"/>
    </source>
</evidence>